<evidence type="ECO:0000313" key="11">
    <source>
        <dbReference type="EMBL" id="MBN7799090.1"/>
    </source>
</evidence>
<evidence type="ECO:0000256" key="2">
    <source>
        <dbReference type="ARBA" id="ARBA00022448"/>
    </source>
</evidence>
<keyword evidence="4 9" id="KW-0812">Transmembrane</keyword>
<keyword evidence="3" id="KW-1003">Cell membrane</keyword>
<sequence>MSWILLGLAGLLEIVWALAMKQSEGFTRPLPTAVMVLAMAGSFGLLALAMRELPLGTAYTIWTGIGAVGAFIAGVVLLGETLTPLRAGAALLIVSGMVVMKLSSSV</sequence>
<evidence type="ECO:0000256" key="8">
    <source>
        <dbReference type="ARBA" id="ARBA00039168"/>
    </source>
</evidence>
<evidence type="ECO:0000256" key="4">
    <source>
        <dbReference type="ARBA" id="ARBA00022692"/>
    </source>
</evidence>
<dbReference type="Proteomes" id="UP000664303">
    <property type="component" value="Unassembled WGS sequence"/>
</dbReference>
<evidence type="ECO:0000256" key="7">
    <source>
        <dbReference type="ARBA" id="ARBA00038151"/>
    </source>
</evidence>
<accession>A0A939DJ43</accession>
<dbReference type="GO" id="GO:0005886">
    <property type="term" value="C:plasma membrane"/>
    <property type="evidence" value="ECO:0007669"/>
    <property type="project" value="UniProtKB-SubCell"/>
</dbReference>
<proteinExistence type="inferred from homology"/>
<dbReference type="FunFam" id="1.10.3730.20:FF:000001">
    <property type="entry name" value="Quaternary ammonium compound resistance transporter SugE"/>
    <property type="match status" value="1"/>
</dbReference>
<dbReference type="SUPFAM" id="SSF103481">
    <property type="entry name" value="Multidrug resistance efflux transporter EmrE"/>
    <property type="match status" value="1"/>
</dbReference>
<evidence type="ECO:0000256" key="10">
    <source>
        <dbReference type="SAM" id="Phobius"/>
    </source>
</evidence>
<feature type="transmembrane region" description="Helical" evidence="10">
    <location>
        <begin position="85"/>
        <end position="103"/>
    </location>
</feature>
<dbReference type="EMBL" id="JAFKCZ010000023">
    <property type="protein sequence ID" value="MBN7799090.1"/>
    <property type="molecule type" value="Genomic_DNA"/>
</dbReference>
<evidence type="ECO:0000256" key="3">
    <source>
        <dbReference type="ARBA" id="ARBA00022475"/>
    </source>
</evidence>
<dbReference type="Pfam" id="PF00893">
    <property type="entry name" value="Multi_Drug_Res"/>
    <property type="match status" value="1"/>
</dbReference>
<dbReference type="AlphaFoldDB" id="A0A939DJ43"/>
<keyword evidence="6 10" id="KW-0472">Membrane</keyword>
<keyword evidence="12" id="KW-1185">Reference proteome</keyword>
<dbReference type="InterPro" id="IPR037185">
    <property type="entry name" value="EmrE-like"/>
</dbReference>
<evidence type="ECO:0000256" key="6">
    <source>
        <dbReference type="ARBA" id="ARBA00023136"/>
    </source>
</evidence>
<dbReference type="PANTHER" id="PTHR30561">
    <property type="entry name" value="SMR FAMILY PROTON-DEPENDENT DRUG EFFLUX TRANSPORTER SUGE"/>
    <property type="match status" value="1"/>
</dbReference>
<evidence type="ECO:0000256" key="9">
    <source>
        <dbReference type="RuleBase" id="RU003942"/>
    </source>
</evidence>
<evidence type="ECO:0000256" key="5">
    <source>
        <dbReference type="ARBA" id="ARBA00022989"/>
    </source>
</evidence>
<protein>
    <recommendedName>
        <fullName evidence="8">Guanidinium exporter</fullName>
    </recommendedName>
</protein>
<evidence type="ECO:0000313" key="12">
    <source>
        <dbReference type="Proteomes" id="UP000664303"/>
    </source>
</evidence>
<feature type="transmembrane region" description="Helical" evidence="10">
    <location>
        <begin position="33"/>
        <end position="50"/>
    </location>
</feature>
<dbReference type="InterPro" id="IPR000390">
    <property type="entry name" value="Small_drug/metabolite_transptr"/>
</dbReference>
<reference evidence="11" key="1">
    <citation type="submission" date="2021-02" db="EMBL/GenBank/DDBJ databases">
        <title>PHA producing bacteria isolated from coastal sediment in Guangdong, Shenzhen.</title>
        <authorList>
            <person name="Zheng W."/>
            <person name="Yu S."/>
            <person name="Huang Y."/>
        </authorList>
    </citation>
    <scope>NUCLEOTIDE SEQUENCE</scope>
    <source>
        <strain evidence="11">TN14-10</strain>
    </source>
</reference>
<dbReference type="GO" id="GO:0022857">
    <property type="term" value="F:transmembrane transporter activity"/>
    <property type="evidence" value="ECO:0007669"/>
    <property type="project" value="InterPro"/>
</dbReference>
<keyword evidence="5 10" id="KW-1133">Transmembrane helix</keyword>
<organism evidence="11 12">
    <name type="scientific">Parahaliea mediterranea</name>
    <dbReference type="NCBI Taxonomy" id="651086"/>
    <lineage>
        <taxon>Bacteria</taxon>
        <taxon>Pseudomonadati</taxon>
        <taxon>Pseudomonadota</taxon>
        <taxon>Gammaproteobacteria</taxon>
        <taxon>Cellvibrionales</taxon>
        <taxon>Halieaceae</taxon>
        <taxon>Parahaliea</taxon>
    </lineage>
</organism>
<comment type="subcellular location">
    <subcellularLocation>
        <location evidence="1 9">Cell membrane</location>
        <topology evidence="1 9">Multi-pass membrane protein</topology>
    </subcellularLocation>
</comment>
<dbReference type="GO" id="GO:1990961">
    <property type="term" value="P:xenobiotic detoxification by transmembrane export across the plasma membrane"/>
    <property type="evidence" value="ECO:0007669"/>
    <property type="project" value="UniProtKB-ARBA"/>
</dbReference>
<dbReference type="Gene3D" id="1.10.3730.20">
    <property type="match status" value="1"/>
</dbReference>
<gene>
    <name evidence="11" type="ORF">JYP50_21005</name>
</gene>
<evidence type="ECO:0000256" key="1">
    <source>
        <dbReference type="ARBA" id="ARBA00004651"/>
    </source>
</evidence>
<comment type="similarity">
    <text evidence="7">Belongs to the drug/metabolite transporter (DMT) superfamily. Small multidrug resistance (SMR) (TC 2.A.7.1) family. Gdx/SugE subfamily.</text>
</comment>
<keyword evidence="2" id="KW-0813">Transport</keyword>
<dbReference type="PANTHER" id="PTHR30561:SF0">
    <property type="entry name" value="GUANIDINIUM EXPORTER"/>
    <property type="match status" value="1"/>
</dbReference>
<name>A0A939DJ43_9GAMM</name>
<feature type="transmembrane region" description="Helical" evidence="10">
    <location>
        <begin position="57"/>
        <end position="79"/>
    </location>
</feature>
<dbReference type="InterPro" id="IPR045324">
    <property type="entry name" value="Small_multidrug_res"/>
</dbReference>
<dbReference type="RefSeq" id="WP_206562537.1">
    <property type="nucleotide sequence ID" value="NZ_JAFKCZ010000023.1"/>
</dbReference>
<comment type="caution">
    <text evidence="11">The sequence shown here is derived from an EMBL/GenBank/DDBJ whole genome shotgun (WGS) entry which is preliminary data.</text>
</comment>